<dbReference type="EMBL" id="CAMXCT030001229">
    <property type="protein sequence ID" value="CAL4775400.1"/>
    <property type="molecule type" value="Genomic_DNA"/>
</dbReference>
<dbReference type="EMBL" id="CAMXCT020001229">
    <property type="protein sequence ID" value="CAL1141463.1"/>
    <property type="molecule type" value="Genomic_DNA"/>
</dbReference>
<dbReference type="Proteomes" id="UP001152797">
    <property type="component" value="Unassembled WGS sequence"/>
</dbReference>
<evidence type="ECO:0000313" key="1">
    <source>
        <dbReference type="EMBL" id="CAI3988088.1"/>
    </source>
</evidence>
<dbReference type="AlphaFoldDB" id="A0A9P1CCB9"/>
<accession>A0A9P1CCB9</accession>
<name>A0A9P1CCB9_9DINO</name>
<protein>
    <submittedName>
        <fullName evidence="3">Pyridoxal 5'-phosphate synthase (Glutamine hydrolyzing)</fullName>
    </submittedName>
</protein>
<sequence>MGHALKCSAMNAMNARLAGHRKVWQVLLAVLSLYLSFAPANVVGIKAPLFRLSRCKEQLPQTVDVSSVRRKFIRLHQEDFQDEAPKVTEERASRRQKFETVEEFCFLFAENDKDLEKSGDRTLWAMHEQALVEAMEDGSIFWQPRITGDLSWKRLREKEPETLERWETSD</sequence>
<dbReference type="OrthoDB" id="10480394at2759"/>
<reference evidence="1" key="1">
    <citation type="submission" date="2022-10" db="EMBL/GenBank/DDBJ databases">
        <authorList>
            <person name="Chen Y."/>
            <person name="Dougan E. K."/>
            <person name="Chan C."/>
            <person name="Rhodes N."/>
            <person name="Thang M."/>
        </authorList>
    </citation>
    <scope>NUCLEOTIDE SEQUENCE</scope>
</reference>
<proteinExistence type="predicted"/>
<reference evidence="2" key="2">
    <citation type="submission" date="2024-04" db="EMBL/GenBank/DDBJ databases">
        <authorList>
            <person name="Chen Y."/>
            <person name="Shah S."/>
            <person name="Dougan E. K."/>
            <person name="Thang M."/>
            <person name="Chan C."/>
        </authorList>
    </citation>
    <scope>NUCLEOTIDE SEQUENCE [LARGE SCALE GENOMIC DNA]</scope>
</reference>
<evidence type="ECO:0000313" key="4">
    <source>
        <dbReference type="Proteomes" id="UP001152797"/>
    </source>
</evidence>
<comment type="caution">
    <text evidence="1">The sequence shown here is derived from an EMBL/GenBank/DDBJ whole genome shotgun (WGS) entry which is preliminary data.</text>
</comment>
<evidence type="ECO:0000313" key="3">
    <source>
        <dbReference type="EMBL" id="CAL4775400.1"/>
    </source>
</evidence>
<dbReference type="EMBL" id="CAMXCT010001229">
    <property type="protein sequence ID" value="CAI3988088.1"/>
    <property type="molecule type" value="Genomic_DNA"/>
</dbReference>
<evidence type="ECO:0000313" key="2">
    <source>
        <dbReference type="EMBL" id="CAL1141463.1"/>
    </source>
</evidence>
<organism evidence="1">
    <name type="scientific">Cladocopium goreaui</name>
    <dbReference type="NCBI Taxonomy" id="2562237"/>
    <lineage>
        <taxon>Eukaryota</taxon>
        <taxon>Sar</taxon>
        <taxon>Alveolata</taxon>
        <taxon>Dinophyceae</taxon>
        <taxon>Suessiales</taxon>
        <taxon>Symbiodiniaceae</taxon>
        <taxon>Cladocopium</taxon>
    </lineage>
</organism>
<keyword evidence="4" id="KW-1185">Reference proteome</keyword>
<gene>
    <name evidence="1" type="ORF">C1SCF055_LOCUS15310</name>
</gene>